<dbReference type="RefSeq" id="WP_291791731.1">
    <property type="nucleotide sequence ID" value="NZ_BAAAPZ010000012.1"/>
</dbReference>
<accession>A0ABP5IKJ2</accession>
<evidence type="ECO:0000313" key="1">
    <source>
        <dbReference type="EMBL" id="GAA2102119.1"/>
    </source>
</evidence>
<protein>
    <submittedName>
        <fullName evidence="1">Tubulin-like doman-containing protein</fullName>
    </submittedName>
</protein>
<evidence type="ECO:0000313" key="2">
    <source>
        <dbReference type="Proteomes" id="UP001500984"/>
    </source>
</evidence>
<organism evidence="1 2">
    <name type="scientific">Brevibacterium salitolerans</name>
    <dbReference type="NCBI Taxonomy" id="1403566"/>
    <lineage>
        <taxon>Bacteria</taxon>
        <taxon>Bacillati</taxon>
        <taxon>Actinomycetota</taxon>
        <taxon>Actinomycetes</taxon>
        <taxon>Micrococcales</taxon>
        <taxon>Brevibacteriaceae</taxon>
        <taxon>Brevibacterium</taxon>
    </lineage>
</organism>
<name>A0ABP5IKJ2_9MICO</name>
<dbReference type="Proteomes" id="UP001500984">
    <property type="component" value="Unassembled WGS sequence"/>
</dbReference>
<dbReference type="InterPro" id="IPR025904">
    <property type="entry name" value="Tubulin-like"/>
</dbReference>
<keyword evidence="2" id="KW-1185">Reference proteome</keyword>
<reference evidence="2" key="1">
    <citation type="journal article" date="2019" name="Int. J. Syst. Evol. Microbiol.">
        <title>The Global Catalogue of Microorganisms (GCM) 10K type strain sequencing project: providing services to taxonomists for standard genome sequencing and annotation.</title>
        <authorList>
            <consortium name="The Broad Institute Genomics Platform"/>
            <consortium name="The Broad Institute Genome Sequencing Center for Infectious Disease"/>
            <person name="Wu L."/>
            <person name="Ma J."/>
        </authorList>
    </citation>
    <scope>NUCLEOTIDE SEQUENCE [LARGE SCALE GENOMIC DNA]</scope>
    <source>
        <strain evidence="2">JCM 15900</strain>
    </source>
</reference>
<comment type="caution">
    <text evidence="1">The sequence shown here is derived from an EMBL/GenBank/DDBJ whole genome shotgun (WGS) entry which is preliminary data.</text>
</comment>
<dbReference type="EMBL" id="BAAAPZ010000012">
    <property type="protein sequence ID" value="GAA2102119.1"/>
    <property type="molecule type" value="Genomic_DNA"/>
</dbReference>
<gene>
    <name evidence="1" type="ORF">GCM10009823_25380</name>
</gene>
<dbReference type="Pfam" id="PF13809">
    <property type="entry name" value="Tubulin_2"/>
    <property type="match status" value="1"/>
</dbReference>
<proteinExistence type="predicted"/>
<sequence>MYKFLVVGCGGSGGETLARIMDQLKSELMPHGIPELPAGWQFVHVDVPVVPDTDVPGVGNVRDQGGTYIGTAPSSGSYSVLDNSVSQKLQQTGDLDQFVTWAPRRPESVTTPLHNGAGQMRGVGRVITLNRAKDVFSGLQRAVNQLKTTEANAQMKQVADAVPGSGGFDPEGDPMVFVVSSMAGGAGASMALDVCRLLGQVQGVSVNDTCVYMYTSDIFPDQLEGVRPNALGMLGEIVAAQSAASEDHDVRLLESLGQHVDRSGGPSFARVFPVSKYQGLDRTTFGDGTQRGLYRGLARGLAALMISGKASTDFRAYDLTNKDGLSPNRSFLGWGVEAADKLSWGTFGFGSLSMGRDRYRHYSSQRLARTAADRLSEGHLQPGSTAGAEQQLTKLVDSQWPTVVHELGLPAEHQTYDTGAAGAWVVSALGEQSLDAALREMIDRYAVGAELPRAQGQTGPNWIASAGNYLRAKQAQLQQGGYEIIQRWAYDWARAFEARLLSVISTGIAQYGLPYARALLQRLQTHIGQGVVPRCTELSRYPATDVSRVPSEVEGYAAAVKGTIVQGEELEQRLLTGLLAGLRNNSYLMASEALAAVLSEAPQDLLAPLQRTVEESIQGIDLARTETSRTVGLANVETDVYSAWPSDEDQRVPDRFATAHNEVLLTPAAQFQDLYRHHLPDAVGSGGQGPAGIEWDSARRMAAAQVISGQWTAAEGSSAPGGLIEELARWRPSRFTRDPHTGNPLTASAGRYSLHVGSRDLRLRALQFVNRRNEAFDKYCSLSLEDYILGKDGAAPHELSQRRTDLEAKFRETLTRGLPLSSVHPDVVSRIHASSVTYRYKFSAAPFAAAPDLVDRLRAVLTSQQSVESQTVDIFDNSLTQGQTAAGITHVDVFGSFGNLSPIAFDGVLVPVSTRWSQLTSSGQRQDFWTYRRARTLPASLPMSEAERRAMISGWYVAQLTGQLQIPSPDNLTRPVQVFDASSSQWLSFPNPLLTPPSQFVGETFDWLPAVLESYLLAIANAHQSPVLGSLRPYQVLRAVYDRSEEQPASGLETRSLSGLTHLADWLRTGQTPSGSGSRADADSLEQRYENAQTFLSTVGGFASSMLDTSTPGHVGVRVENRAAGAGTPIFCDLVPDIVEVTQTLQGVLEGARERAESSGGGGFTAGLPEGFGAF</sequence>